<dbReference type="InterPro" id="IPR027291">
    <property type="entry name" value="Glyco_hydro_38_N_sf"/>
</dbReference>
<evidence type="ECO:0000259" key="1">
    <source>
        <dbReference type="Pfam" id="PF01074"/>
    </source>
</evidence>
<dbReference type="OrthoDB" id="42068at2"/>
<dbReference type="Pfam" id="PF01074">
    <property type="entry name" value="Glyco_hydro_38N"/>
    <property type="match status" value="1"/>
</dbReference>
<sequence>MKRILFEGNGITLEVLITDLISIQDKRLMIFKSNSRGVLKVFSSGDLLSDAVLENNSIELLIDNVDEIELLFNSPAMEFRKKLKLPSPKRLELHLLMFSHSDLGYTAPLSKVEELQYQYTSTALNFYEKSLKYSEASRFRWNVETTWALNCFAERANRSELAKFTDLAKKGEFGIGAIYLHHYTDRTPFEELYHSLNPLRRLIKKGIEPKSAFLSDVPGCSEGFLELLAAHGVENLFMSINNFVAPFLEFTHLKTPFWWKLKSGRRILTWFTHDPKYAYIEGYKFFDKDYKTLKESILNKYEELSELSYEFPLYPIPMAIDNMPPVFKPVELIDRWNKEWKNPIVKTSVIDDFFKALRRELETTRIDSTKGNFNGWWTSNVLAYPRENRLSTISFAQLHEASALDSFSGSFIENAINDEFIRLSGFDEHSGGGGLYLSKDPEDILKAVSEGYGWVVKTHKHSSEILKALRENIFGIGNKLVVFNPVAMERNTLASFETDEIRGKRVKLIDLSTGESMPILCYNDLVIFETGTIESFGYKCYSLEIESEAEMPKWHSGSITLENDYYRIEFDEYGNIRSLIDTQTRKELVLNERSLGKFLVARQAINPADNLVNAINHDELYTGKSSSKLVEPYLPVKCHWKMIKGTAGTLVIFEPESPFIKPFVKAYLIPKNLKEIRIHLRINYVYDIGPSDFMYLEMPFNLDRPKAFYKSPGEISEITEQIPGSALDAITTVGGIELKTKEQSIQIGLCGINLVDFGEPSPLTFKKEINVSGELFLRLFNTNLQNRFASPYFNGEPIEFDVLLTTGGKLSRVEKDALFPLTAFKASPKANTNCFLECRGLENSEFLFIESEKGKLNFAIKETAGEKREIFIKNPRTNTVFKRIIKPFEFFKGSVENEPYKS</sequence>
<dbReference type="AlphaFoldDB" id="A0A182C7G1"/>
<accession>A0A182C7G1</accession>
<feature type="domain" description="Glycoside hydrolase family 38 N-terminal" evidence="1">
    <location>
        <begin position="93"/>
        <end position="359"/>
    </location>
</feature>
<dbReference type="SUPFAM" id="SSF74650">
    <property type="entry name" value="Galactose mutarotase-like"/>
    <property type="match status" value="1"/>
</dbReference>
<organism evidence="2 3">
    <name type="scientific">Kosmotoga arenicorallina S304</name>
    <dbReference type="NCBI Taxonomy" id="1453497"/>
    <lineage>
        <taxon>Bacteria</taxon>
        <taxon>Thermotogati</taxon>
        <taxon>Thermotogota</taxon>
        <taxon>Thermotogae</taxon>
        <taxon>Kosmotogales</taxon>
        <taxon>Kosmotogaceae</taxon>
        <taxon>Kosmotoga</taxon>
    </lineage>
</organism>
<dbReference type="EMBL" id="JFHK01000003">
    <property type="protein sequence ID" value="OAA31549.1"/>
    <property type="molecule type" value="Genomic_DNA"/>
</dbReference>
<reference evidence="2 3" key="1">
    <citation type="submission" date="2014-02" db="EMBL/GenBank/DDBJ databases">
        <title>Kosmotoga genome sequencing.</title>
        <authorList>
            <person name="Pollo S.M."/>
            <person name="Charchuk R."/>
            <person name="Nesbo C.L."/>
        </authorList>
    </citation>
    <scope>NUCLEOTIDE SEQUENCE [LARGE SCALE GENOMIC DNA]</scope>
    <source>
        <strain evidence="2 3">S304</strain>
    </source>
</reference>
<dbReference type="SUPFAM" id="SSF88713">
    <property type="entry name" value="Glycoside hydrolase/deacetylase"/>
    <property type="match status" value="1"/>
</dbReference>
<name>A0A182C7G1_9BACT</name>
<dbReference type="GO" id="GO:0006013">
    <property type="term" value="P:mannose metabolic process"/>
    <property type="evidence" value="ECO:0007669"/>
    <property type="project" value="InterPro"/>
</dbReference>
<comment type="caution">
    <text evidence="2">The sequence shown here is derived from an EMBL/GenBank/DDBJ whole genome shotgun (WGS) entry which is preliminary data.</text>
</comment>
<protein>
    <recommendedName>
        <fullName evidence="1">Glycoside hydrolase family 38 N-terminal domain-containing protein</fullName>
    </recommendedName>
</protein>
<proteinExistence type="predicted"/>
<dbReference type="GO" id="GO:0004559">
    <property type="term" value="F:alpha-mannosidase activity"/>
    <property type="evidence" value="ECO:0007669"/>
    <property type="project" value="InterPro"/>
</dbReference>
<evidence type="ECO:0000313" key="2">
    <source>
        <dbReference type="EMBL" id="OAA31549.1"/>
    </source>
</evidence>
<keyword evidence="3" id="KW-1185">Reference proteome</keyword>
<dbReference type="PATRIC" id="fig|1453497.3.peg.1115"/>
<gene>
    <name evidence="2" type="ORF">AT15_05605</name>
</gene>
<dbReference type="GO" id="GO:0030246">
    <property type="term" value="F:carbohydrate binding"/>
    <property type="evidence" value="ECO:0007669"/>
    <property type="project" value="InterPro"/>
</dbReference>
<dbReference type="InterPro" id="IPR011013">
    <property type="entry name" value="Gal_mutarotase_sf_dom"/>
</dbReference>
<dbReference type="InterPro" id="IPR000602">
    <property type="entry name" value="Glyco_hydro_38_N"/>
</dbReference>
<dbReference type="InterPro" id="IPR011330">
    <property type="entry name" value="Glyco_hydro/deAcase_b/a-brl"/>
</dbReference>
<dbReference type="STRING" id="1453497.AT15_05605"/>
<evidence type="ECO:0000313" key="3">
    <source>
        <dbReference type="Proteomes" id="UP000077339"/>
    </source>
</evidence>
<dbReference type="Proteomes" id="UP000077339">
    <property type="component" value="Unassembled WGS sequence"/>
</dbReference>
<dbReference type="Gene3D" id="3.20.110.10">
    <property type="entry name" value="Glycoside hydrolase 38, N terminal domain"/>
    <property type="match status" value="1"/>
</dbReference>
<dbReference type="RefSeq" id="WP_068345837.1">
    <property type="nucleotide sequence ID" value="NZ_JFHK01000003.1"/>
</dbReference>